<name>A0A5D3D551_CUCMM</name>
<dbReference type="Proteomes" id="UP000321947">
    <property type="component" value="Unassembled WGS sequence"/>
</dbReference>
<proteinExistence type="predicted"/>
<comment type="caution">
    <text evidence="1">The sequence shown here is derived from an EMBL/GenBank/DDBJ whole genome shotgun (WGS) entry which is preliminary data.</text>
</comment>
<accession>A0A5D3D551</accession>
<dbReference type="AlphaFoldDB" id="A0A5D3D551"/>
<dbReference type="EMBL" id="SSTD01007548">
    <property type="protein sequence ID" value="TYK18669.1"/>
    <property type="molecule type" value="Genomic_DNA"/>
</dbReference>
<evidence type="ECO:0000313" key="2">
    <source>
        <dbReference type="Proteomes" id="UP000321947"/>
    </source>
</evidence>
<sequence length="69" mass="8050">MEDVENEQLNVLKIVIGHRVDKHIENYILCRSGIDPIVVQRPIVRHVADDFIDDGDEQWSYQSRSSNDE</sequence>
<gene>
    <name evidence="1" type="ORF">E5676_scaffold481G00050</name>
</gene>
<protein>
    <submittedName>
        <fullName evidence="1">Uncharacterized protein</fullName>
    </submittedName>
</protein>
<evidence type="ECO:0000313" key="1">
    <source>
        <dbReference type="EMBL" id="TYK18669.1"/>
    </source>
</evidence>
<reference evidence="1 2" key="1">
    <citation type="submission" date="2019-08" db="EMBL/GenBank/DDBJ databases">
        <title>Draft genome sequences of two oriental melons (Cucumis melo L. var makuwa).</title>
        <authorList>
            <person name="Kwon S.-Y."/>
        </authorList>
    </citation>
    <scope>NUCLEOTIDE SEQUENCE [LARGE SCALE GENOMIC DNA]</scope>
    <source>
        <strain evidence="2">cv. Chang Bougi</strain>
        <tissue evidence="1">Leaf</tissue>
    </source>
</reference>
<organism evidence="1 2">
    <name type="scientific">Cucumis melo var. makuwa</name>
    <name type="common">Oriental melon</name>
    <dbReference type="NCBI Taxonomy" id="1194695"/>
    <lineage>
        <taxon>Eukaryota</taxon>
        <taxon>Viridiplantae</taxon>
        <taxon>Streptophyta</taxon>
        <taxon>Embryophyta</taxon>
        <taxon>Tracheophyta</taxon>
        <taxon>Spermatophyta</taxon>
        <taxon>Magnoliopsida</taxon>
        <taxon>eudicotyledons</taxon>
        <taxon>Gunneridae</taxon>
        <taxon>Pentapetalae</taxon>
        <taxon>rosids</taxon>
        <taxon>fabids</taxon>
        <taxon>Cucurbitales</taxon>
        <taxon>Cucurbitaceae</taxon>
        <taxon>Benincaseae</taxon>
        <taxon>Cucumis</taxon>
    </lineage>
</organism>